<dbReference type="WBParaSite" id="PS1159_v2.g11420.t1">
    <property type="protein sequence ID" value="PS1159_v2.g11420.t1"/>
    <property type="gene ID" value="PS1159_v2.g11420"/>
</dbReference>
<name>A0AC35EYW2_9BILA</name>
<accession>A0AC35EYW2</accession>
<evidence type="ECO:0000313" key="1">
    <source>
        <dbReference type="Proteomes" id="UP000887580"/>
    </source>
</evidence>
<dbReference type="Proteomes" id="UP000887580">
    <property type="component" value="Unplaced"/>
</dbReference>
<protein>
    <submittedName>
        <fullName evidence="2">Uncharacterized protein</fullName>
    </submittedName>
</protein>
<reference evidence="2" key="1">
    <citation type="submission" date="2022-11" db="UniProtKB">
        <authorList>
            <consortium name="WormBaseParasite"/>
        </authorList>
    </citation>
    <scope>IDENTIFICATION</scope>
</reference>
<organism evidence="1 2">
    <name type="scientific">Panagrolaimus sp. PS1159</name>
    <dbReference type="NCBI Taxonomy" id="55785"/>
    <lineage>
        <taxon>Eukaryota</taxon>
        <taxon>Metazoa</taxon>
        <taxon>Ecdysozoa</taxon>
        <taxon>Nematoda</taxon>
        <taxon>Chromadorea</taxon>
        <taxon>Rhabditida</taxon>
        <taxon>Tylenchina</taxon>
        <taxon>Panagrolaimomorpha</taxon>
        <taxon>Panagrolaimoidea</taxon>
        <taxon>Panagrolaimidae</taxon>
        <taxon>Panagrolaimus</taxon>
    </lineage>
</organism>
<sequence>MLRKRQKDSNKAQIVENEEAIKEIIESGICTFNPFKMAHDHIRILLYVEKSSRLRFDSDTIRFADNETPDKLTFFPQKEDTRKIGDLIFGEAQHMIESGSFKMHYVGDKILISRLFSLPREKDIGSTNFNLENDVRSAVQMWYMFIRKDTNIQRHFSYF</sequence>
<proteinExistence type="predicted"/>
<evidence type="ECO:0000313" key="2">
    <source>
        <dbReference type="WBParaSite" id="PS1159_v2.g11420.t1"/>
    </source>
</evidence>